<evidence type="ECO:0000313" key="2">
    <source>
        <dbReference type="Proteomes" id="UP000801492"/>
    </source>
</evidence>
<dbReference type="EMBL" id="VTPC01003952">
    <property type="protein sequence ID" value="KAF2897721.1"/>
    <property type="molecule type" value="Genomic_DNA"/>
</dbReference>
<protein>
    <submittedName>
        <fullName evidence="1">Uncharacterized protein</fullName>
    </submittedName>
</protein>
<dbReference type="AlphaFoldDB" id="A0A8K0GFX7"/>
<organism evidence="1 2">
    <name type="scientific">Ignelater luminosus</name>
    <name type="common">Cucubano</name>
    <name type="synonym">Pyrophorus luminosus</name>
    <dbReference type="NCBI Taxonomy" id="2038154"/>
    <lineage>
        <taxon>Eukaryota</taxon>
        <taxon>Metazoa</taxon>
        <taxon>Ecdysozoa</taxon>
        <taxon>Arthropoda</taxon>
        <taxon>Hexapoda</taxon>
        <taxon>Insecta</taxon>
        <taxon>Pterygota</taxon>
        <taxon>Neoptera</taxon>
        <taxon>Endopterygota</taxon>
        <taxon>Coleoptera</taxon>
        <taxon>Polyphaga</taxon>
        <taxon>Elateriformia</taxon>
        <taxon>Elateroidea</taxon>
        <taxon>Elateridae</taxon>
        <taxon>Agrypninae</taxon>
        <taxon>Pyrophorini</taxon>
        <taxon>Ignelater</taxon>
    </lineage>
</organism>
<name>A0A8K0GFX7_IGNLU</name>
<comment type="caution">
    <text evidence="1">The sequence shown here is derived from an EMBL/GenBank/DDBJ whole genome shotgun (WGS) entry which is preliminary data.</text>
</comment>
<gene>
    <name evidence="1" type="ORF">ILUMI_08449</name>
</gene>
<sequence>MERDDIDVKILVDFFKHSRFPDADAIMSIAAGITRDKDINCYDAFEEGLKIMKKTERHNLRELKLLKRYKINPLLATNNKIKINDDFVPVDRLLLFQRICVSKTTDTELKNYMNYELAPYPLALFENGELRNTKLFREISINFKGVEKVHYVIDEGMLLH</sequence>
<evidence type="ECO:0000313" key="1">
    <source>
        <dbReference type="EMBL" id="KAF2897721.1"/>
    </source>
</evidence>
<proteinExistence type="predicted"/>
<feature type="non-terminal residue" evidence="1">
    <location>
        <position position="160"/>
    </location>
</feature>
<dbReference type="OrthoDB" id="6736769at2759"/>
<accession>A0A8K0GFX7</accession>
<reference evidence="1" key="1">
    <citation type="submission" date="2019-08" db="EMBL/GenBank/DDBJ databases">
        <title>The genome of the North American firefly Photinus pyralis.</title>
        <authorList>
            <consortium name="Photinus pyralis genome working group"/>
            <person name="Fallon T.R."/>
            <person name="Sander Lower S.E."/>
            <person name="Weng J.-K."/>
        </authorList>
    </citation>
    <scope>NUCLEOTIDE SEQUENCE</scope>
    <source>
        <strain evidence="1">TRF0915ILg1</strain>
        <tissue evidence="1">Whole body</tissue>
    </source>
</reference>
<dbReference type="Proteomes" id="UP000801492">
    <property type="component" value="Unassembled WGS sequence"/>
</dbReference>
<keyword evidence="2" id="KW-1185">Reference proteome</keyword>